<proteinExistence type="predicted"/>
<dbReference type="EMBL" id="JAPKIY010000040">
    <property type="protein sequence ID" value="MDS0899811.1"/>
    <property type="molecule type" value="Genomic_DNA"/>
</dbReference>
<evidence type="ECO:0000259" key="1">
    <source>
        <dbReference type="Pfam" id="PF06114"/>
    </source>
</evidence>
<accession>A0AAE4FH08</accession>
<protein>
    <submittedName>
        <fullName evidence="2">ImmA/IrrE family metallo-endopeptidase</fullName>
    </submittedName>
</protein>
<dbReference type="RefSeq" id="WP_036413655.1">
    <property type="nucleotide sequence ID" value="NZ_CAXOSG010000160.1"/>
</dbReference>
<sequence>MDHQYVLRGNRVNPMNQSEISRRAIAFCAAFGLNGRSKRKKKRGFDRVFETLIEYGITLDSIEDGVWERLTYDLTIGHFDPSTFTISVPNRVYVNACKGERDALFIIMHELGHFVLGHRAVLHKSNKPPIQCEDAEWQADTFADIVLSRLGYETKQLTFDFYM</sequence>
<dbReference type="AlphaFoldDB" id="A0AAE4FH08"/>
<dbReference type="Gene3D" id="1.10.10.2910">
    <property type="match status" value="1"/>
</dbReference>
<organism evidence="2 3">
    <name type="scientific">Morganella morganii</name>
    <name type="common">Proteus morganii</name>
    <dbReference type="NCBI Taxonomy" id="582"/>
    <lineage>
        <taxon>Bacteria</taxon>
        <taxon>Pseudomonadati</taxon>
        <taxon>Pseudomonadota</taxon>
        <taxon>Gammaproteobacteria</taxon>
        <taxon>Enterobacterales</taxon>
        <taxon>Morganellaceae</taxon>
        <taxon>Morganella</taxon>
    </lineage>
</organism>
<feature type="domain" description="IrrE N-terminal-like" evidence="1">
    <location>
        <begin position="84"/>
        <end position="143"/>
    </location>
</feature>
<name>A0AAE4FH08_MORMO</name>
<reference evidence="2" key="1">
    <citation type="submission" date="2023-02" db="EMBL/GenBank/DDBJ databases">
        <title>Detection, antimicrobial susceptibility and genomic characterization of NDM-producing species of Morganellaceae, Yersiniaceae, and Enterobacteriaceae other than Klebsiella.</title>
        <authorList>
            <person name="Camargo C.H."/>
            <person name="Sacchi C.T."/>
            <person name="Campos K.R."/>
        </authorList>
    </citation>
    <scope>NUCLEOTIDE SEQUENCE</scope>
    <source>
        <strain evidence="2">1189_21</strain>
    </source>
</reference>
<dbReference type="Proteomes" id="UP001182247">
    <property type="component" value="Unassembled WGS sequence"/>
</dbReference>
<dbReference type="Pfam" id="PF06114">
    <property type="entry name" value="Peptidase_M78"/>
    <property type="match status" value="1"/>
</dbReference>
<dbReference type="InterPro" id="IPR010359">
    <property type="entry name" value="IrrE_HExxH"/>
</dbReference>
<evidence type="ECO:0000313" key="3">
    <source>
        <dbReference type="Proteomes" id="UP001182247"/>
    </source>
</evidence>
<comment type="caution">
    <text evidence="2">The sequence shown here is derived from an EMBL/GenBank/DDBJ whole genome shotgun (WGS) entry which is preliminary data.</text>
</comment>
<gene>
    <name evidence="2" type="ORF">OSC06_17815</name>
</gene>
<evidence type="ECO:0000313" key="2">
    <source>
        <dbReference type="EMBL" id="MDS0899811.1"/>
    </source>
</evidence>